<name>A0A838BRM5_9HYPH</name>
<keyword evidence="1" id="KW-0812">Transmembrane</keyword>
<gene>
    <name evidence="2" type="ORF">H0S73_16480</name>
</gene>
<keyword evidence="3" id="KW-1185">Reference proteome</keyword>
<reference evidence="2 3" key="1">
    <citation type="submission" date="2020-07" db="EMBL/GenBank/DDBJ databases">
        <title>Draft genome and description of Microvirga mediterraneensis Marseille-Q2068 sp. nov.</title>
        <authorList>
            <person name="Boxberger M."/>
        </authorList>
    </citation>
    <scope>NUCLEOTIDE SEQUENCE [LARGE SCALE GENOMIC DNA]</scope>
    <source>
        <strain evidence="2 3">Marseille-Q2068</strain>
    </source>
</reference>
<feature type="transmembrane region" description="Helical" evidence="1">
    <location>
        <begin position="42"/>
        <end position="61"/>
    </location>
</feature>
<accession>A0A838BRM5</accession>
<protein>
    <submittedName>
        <fullName evidence="2">Uncharacterized protein</fullName>
    </submittedName>
</protein>
<dbReference type="RefSeq" id="WP_181053163.1">
    <property type="nucleotide sequence ID" value="NZ_JACDXJ010000001.1"/>
</dbReference>
<keyword evidence="1" id="KW-0472">Membrane</keyword>
<dbReference type="Proteomes" id="UP000572984">
    <property type="component" value="Unassembled WGS sequence"/>
</dbReference>
<evidence type="ECO:0000313" key="2">
    <source>
        <dbReference type="EMBL" id="MBA1157709.1"/>
    </source>
</evidence>
<evidence type="ECO:0000256" key="1">
    <source>
        <dbReference type="SAM" id="Phobius"/>
    </source>
</evidence>
<organism evidence="2 3">
    <name type="scientific">Microvirga mediterraneensis</name>
    <dbReference type="NCBI Taxonomy" id="2754695"/>
    <lineage>
        <taxon>Bacteria</taxon>
        <taxon>Pseudomonadati</taxon>
        <taxon>Pseudomonadota</taxon>
        <taxon>Alphaproteobacteria</taxon>
        <taxon>Hyphomicrobiales</taxon>
        <taxon>Methylobacteriaceae</taxon>
        <taxon>Microvirga</taxon>
    </lineage>
</organism>
<proteinExistence type="predicted"/>
<evidence type="ECO:0000313" key="3">
    <source>
        <dbReference type="Proteomes" id="UP000572984"/>
    </source>
</evidence>
<comment type="caution">
    <text evidence="2">The sequence shown here is derived from an EMBL/GenBank/DDBJ whole genome shotgun (WGS) entry which is preliminary data.</text>
</comment>
<dbReference type="EMBL" id="JACDXJ010000001">
    <property type="protein sequence ID" value="MBA1157709.1"/>
    <property type="molecule type" value="Genomic_DNA"/>
</dbReference>
<keyword evidence="1" id="KW-1133">Transmembrane helix</keyword>
<feature type="transmembrane region" description="Helical" evidence="1">
    <location>
        <begin position="7"/>
        <end position="30"/>
    </location>
</feature>
<sequence length="149" mass="16164">MRNALIFFAYILAVPACFLGLLLVAMWLSIDSHEFGPWNPKYLFLIHGTTVGNLGLVDPVAGSIGYMGEGRDGTAPAYAYVTFTTRARPEDVIATYDARCQAIGLAVQRQSSNQQKLGLTCERDGAEVGVTASRVNDATEVSINGWEFN</sequence>
<dbReference type="AlphaFoldDB" id="A0A838BRM5"/>